<keyword evidence="4" id="KW-1185">Reference proteome</keyword>
<comment type="similarity">
    <text evidence="1">Belongs to the GAMAD family.</text>
</comment>
<dbReference type="Pfam" id="PF03259">
    <property type="entry name" value="Robl_LC7"/>
    <property type="match status" value="1"/>
</dbReference>
<proteinExistence type="inferred from homology"/>
<evidence type="ECO:0000256" key="1">
    <source>
        <dbReference type="ARBA" id="ARBA00007191"/>
    </source>
</evidence>
<dbReference type="InterPro" id="IPR037587">
    <property type="entry name" value="LAMTOR2-like"/>
</dbReference>
<organism evidence="3 4">
    <name type="scientific">Stentor coeruleus</name>
    <dbReference type="NCBI Taxonomy" id="5963"/>
    <lineage>
        <taxon>Eukaryota</taxon>
        <taxon>Sar</taxon>
        <taxon>Alveolata</taxon>
        <taxon>Ciliophora</taxon>
        <taxon>Postciliodesmatophora</taxon>
        <taxon>Heterotrichea</taxon>
        <taxon>Heterotrichida</taxon>
        <taxon>Stentoridae</taxon>
        <taxon>Stentor</taxon>
    </lineage>
</organism>
<dbReference type="AlphaFoldDB" id="A0A1R2C7R6"/>
<evidence type="ECO:0000259" key="2">
    <source>
        <dbReference type="Pfam" id="PF03259"/>
    </source>
</evidence>
<dbReference type="GO" id="GO:0032008">
    <property type="term" value="P:positive regulation of TOR signaling"/>
    <property type="evidence" value="ECO:0007669"/>
    <property type="project" value="InterPro"/>
</dbReference>
<evidence type="ECO:0000313" key="4">
    <source>
        <dbReference type="Proteomes" id="UP000187209"/>
    </source>
</evidence>
<dbReference type="SUPFAM" id="SSF103196">
    <property type="entry name" value="Roadblock/LC7 domain"/>
    <property type="match status" value="1"/>
</dbReference>
<reference evidence="3 4" key="1">
    <citation type="submission" date="2016-11" db="EMBL/GenBank/DDBJ databases">
        <title>The macronuclear genome of Stentor coeruleus: a giant cell with tiny introns.</title>
        <authorList>
            <person name="Slabodnick M."/>
            <person name="Ruby J.G."/>
            <person name="Reiff S.B."/>
            <person name="Swart E.C."/>
            <person name="Gosai S."/>
            <person name="Prabakaran S."/>
            <person name="Witkowska E."/>
            <person name="Larue G.E."/>
            <person name="Fisher S."/>
            <person name="Freeman R.M."/>
            <person name="Gunawardena J."/>
            <person name="Chu W."/>
            <person name="Stover N.A."/>
            <person name="Gregory B.D."/>
            <person name="Nowacki M."/>
            <person name="Derisi J."/>
            <person name="Roy S.W."/>
            <person name="Marshall W.F."/>
            <person name="Sood P."/>
        </authorList>
    </citation>
    <scope>NUCLEOTIDE SEQUENCE [LARGE SCALE GENOMIC DNA]</scope>
    <source>
        <strain evidence="3">WM001</strain>
    </source>
</reference>
<dbReference type="OrthoDB" id="271745at2759"/>
<accession>A0A1R2C7R6</accession>
<dbReference type="GO" id="GO:0060090">
    <property type="term" value="F:molecular adaptor activity"/>
    <property type="evidence" value="ECO:0007669"/>
    <property type="project" value="InterPro"/>
</dbReference>
<feature type="domain" description="Roadblock/LAMTOR2" evidence="2">
    <location>
        <begin position="17"/>
        <end position="93"/>
    </location>
</feature>
<dbReference type="Gene3D" id="3.30.450.30">
    <property type="entry name" value="Dynein light chain 2a, cytoplasmic"/>
    <property type="match status" value="1"/>
</dbReference>
<dbReference type="EMBL" id="MPUH01000249">
    <property type="protein sequence ID" value="OMJ85062.1"/>
    <property type="molecule type" value="Genomic_DNA"/>
</dbReference>
<evidence type="ECO:0000313" key="3">
    <source>
        <dbReference type="EMBL" id="OMJ85062.1"/>
    </source>
</evidence>
<dbReference type="GO" id="GO:0005085">
    <property type="term" value="F:guanyl-nucleotide exchange factor activity"/>
    <property type="evidence" value="ECO:0007669"/>
    <property type="project" value="InterPro"/>
</dbReference>
<sequence length="122" mass="13099">MLNSKAIAKTLQNSMCPGIENIFLVNKAGALVLASNNHEAVKTLGAILSNIWSDYDSCMGNADSGELLKSMIIQCENSCVSIESVANMYLCVQGGNEVGKILEVIKRLKEILEPPLLEALST</sequence>
<dbReference type="Proteomes" id="UP000187209">
    <property type="component" value="Unassembled WGS sequence"/>
</dbReference>
<name>A0A1R2C7R6_9CILI</name>
<gene>
    <name evidence="3" type="ORF">SteCoe_13717</name>
</gene>
<comment type="caution">
    <text evidence="3">The sequence shown here is derived from an EMBL/GenBank/DDBJ whole genome shotgun (WGS) entry which is preliminary data.</text>
</comment>
<protein>
    <recommendedName>
        <fullName evidence="2">Roadblock/LAMTOR2 domain-containing protein</fullName>
    </recommendedName>
</protein>
<dbReference type="PANTHER" id="PTHR13323">
    <property type="entry name" value="LATE ENDOSOMAL/LYSOSOMAL MP1 INTERACTING PROTEIN"/>
    <property type="match status" value="1"/>
</dbReference>
<dbReference type="InterPro" id="IPR004942">
    <property type="entry name" value="Roadblock/LAMTOR2_dom"/>
</dbReference>